<evidence type="ECO:0000313" key="3">
    <source>
        <dbReference type="Proteomes" id="UP000754883"/>
    </source>
</evidence>
<dbReference type="AlphaFoldDB" id="A0A9N9Y2D4"/>
<accession>A0A9N9Y2D4</accession>
<protein>
    <submittedName>
        <fullName evidence="2">Uncharacterized protein</fullName>
    </submittedName>
</protein>
<organism evidence="2 3">
    <name type="scientific">Clonostachys byssicola</name>
    <dbReference type="NCBI Taxonomy" id="160290"/>
    <lineage>
        <taxon>Eukaryota</taxon>
        <taxon>Fungi</taxon>
        <taxon>Dikarya</taxon>
        <taxon>Ascomycota</taxon>
        <taxon>Pezizomycotina</taxon>
        <taxon>Sordariomycetes</taxon>
        <taxon>Hypocreomycetidae</taxon>
        <taxon>Hypocreales</taxon>
        <taxon>Bionectriaceae</taxon>
        <taxon>Clonostachys</taxon>
    </lineage>
</organism>
<dbReference type="EMBL" id="CABFNO020001394">
    <property type="protein sequence ID" value="CAG9984954.1"/>
    <property type="molecule type" value="Genomic_DNA"/>
</dbReference>
<proteinExistence type="predicted"/>
<sequence length="342" mass="37379">MAPSASAPPPSFAQLEQAALHIVRLMSDTPGLENTKLAVTGDLAVCKYLPQHGRVESIDFVISKSSSPSRVKKEIVNHPMSPLFEKAGLVYIKLPKGQLVEVKMIPDWLSPYLPAAARPVRENTNALPYISIDDLIVFKVDACGLREREASKRQEACVAAALLELASEHGPINVDEDKLDRIEQALPEILEFCDAEHDKSWWQRRLGGVPDKRRSVQEILSDLAEHPTSPSAMSSPPTSPRAPLSKRSSMYSTMSRTSSSTSSISNLSTFSSMTSITTPDDEIKPLEKSTRPRKLSVTGHSKKHARHPSSGVAPTNARLEDAIQRMHIGRPASPGVALTNEI</sequence>
<evidence type="ECO:0000256" key="1">
    <source>
        <dbReference type="SAM" id="MobiDB-lite"/>
    </source>
</evidence>
<keyword evidence="3" id="KW-1185">Reference proteome</keyword>
<comment type="caution">
    <text evidence="2">The sequence shown here is derived from an EMBL/GenBank/DDBJ whole genome shotgun (WGS) entry which is preliminary data.</text>
</comment>
<reference evidence="2 3" key="2">
    <citation type="submission" date="2021-10" db="EMBL/GenBank/DDBJ databases">
        <authorList>
            <person name="Piombo E."/>
        </authorList>
    </citation>
    <scope>NUCLEOTIDE SEQUENCE [LARGE SCALE GENOMIC DNA]</scope>
</reference>
<feature type="compositionally biased region" description="Basic and acidic residues" evidence="1">
    <location>
        <begin position="281"/>
        <end position="290"/>
    </location>
</feature>
<feature type="compositionally biased region" description="Low complexity" evidence="1">
    <location>
        <begin position="248"/>
        <end position="275"/>
    </location>
</feature>
<feature type="compositionally biased region" description="Low complexity" evidence="1">
    <location>
        <begin position="227"/>
        <end position="236"/>
    </location>
</feature>
<feature type="region of interest" description="Disordered" evidence="1">
    <location>
        <begin position="224"/>
        <end position="315"/>
    </location>
</feature>
<dbReference type="OrthoDB" id="5421247at2759"/>
<evidence type="ECO:0000313" key="2">
    <source>
        <dbReference type="EMBL" id="CAG9984954.1"/>
    </source>
</evidence>
<reference evidence="3" key="1">
    <citation type="submission" date="2019-06" db="EMBL/GenBank/DDBJ databases">
        <authorList>
            <person name="Broberg M."/>
        </authorList>
    </citation>
    <scope>NUCLEOTIDE SEQUENCE [LARGE SCALE GENOMIC DNA]</scope>
</reference>
<gene>
    <name evidence="2" type="ORF">CBYS24578_00006635</name>
</gene>
<dbReference type="Proteomes" id="UP000754883">
    <property type="component" value="Unassembled WGS sequence"/>
</dbReference>
<name>A0A9N9Y2D4_9HYPO</name>